<dbReference type="EC" id="2.1.1.98" evidence="6"/>
<dbReference type="PANTHER" id="PTHR10882">
    <property type="entry name" value="DIPHTHINE SYNTHASE"/>
    <property type="match status" value="1"/>
</dbReference>
<organism evidence="9 11">
    <name type="scientific">Candidatus Sysuiplasma superficiale</name>
    <dbReference type="NCBI Taxonomy" id="2823368"/>
    <lineage>
        <taxon>Archaea</taxon>
        <taxon>Methanobacteriati</taxon>
        <taxon>Thermoplasmatota</taxon>
        <taxon>Thermoplasmata</taxon>
        <taxon>Candidatus Sysuiplasmatales</taxon>
        <taxon>Candidatus Sysuiplasmataceae</taxon>
        <taxon>Candidatus Sysuiplasma</taxon>
    </lineage>
</organism>
<feature type="binding site" evidence="6 7">
    <location>
        <position position="89"/>
    </location>
    <ligand>
        <name>S-adenosyl-L-methionine</name>
        <dbReference type="ChEBI" id="CHEBI:59789"/>
    </ligand>
</feature>
<evidence type="ECO:0000256" key="2">
    <source>
        <dbReference type="ARBA" id="ARBA00006729"/>
    </source>
</evidence>
<dbReference type="GO" id="GO:0004164">
    <property type="term" value="F:diphthine synthase activity"/>
    <property type="evidence" value="ECO:0007669"/>
    <property type="project" value="UniProtKB-UniRule"/>
</dbReference>
<dbReference type="HAMAP" id="MF_01084">
    <property type="entry name" value="Diphthine_synth"/>
    <property type="match status" value="1"/>
</dbReference>
<feature type="binding site" evidence="6 7">
    <location>
        <position position="209"/>
    </location>
    <ligand>
        <name>S-adenosyl-L-methionine</name>
        <dbReference type="ChEBI" id="CHEBI:59789"/>
    </ligand>
</feature>
<dbReference type="Gene3D" id="3.30.950.10">
    <property type="entry name" value="Methyltransferase, Cobalt-precorrin-4 Transmethylase, Domain 2"/>
    <property type="match status" value="1"/>
</dbReference>
<proteinExistence type="inferred from homology"/>
<evidence type="ECO:0000259" key="8">
    <source>
        <dbReference type="Pfam" id="PF00590"/>
    </source>
</evidence>
<accession>A0A8J8CDZ7</accession>
<comment type="similarity">
    <text evidence="2 6">Belongs to the diphthine synthase family.</text>
</comment>
<dbReference type="InterPro" id="IPR014776">
    <property type="entry name" value="4pyrrole_Mease_sub2"/>
</dbReference>
<evidence type="ECO:0000256" key="5">
    <source>
        <dbReference type="ARBA" id="ARBA00022691"/>
    </source>
</evidence>
<dbReference type="PANTHER" id="PTHR10882:SF0">
    <property type="entry name" value="DIPHTHINE METHYL ESTER SYNTHASE"/>
    <property type="match status" value="1"/>
</dbReference>
<gene>
    <name evidence="9" type="primary">dph5</name>
    <name evidence="6" type="synonym">dphB</name>
    <name evidence="9" type="ORF">J9259_03985</name>
    <name evidence="10" type="ORF">KIY12_02770</name>
</gene>
<evidence type="ECO:0000256" key="3">
    <source>
        <dbReference type="ARBA" id="ARBA00022603"/>
    </source>
</evidence>
<feature type="binding site" evidence="6 7">
    <location>
        <position position="86"/>
    </location>
    <ligand>
        <name>S-adenosyl-L-methionine</name>
        <dbReference type="ChEBI" id="CHEBI:59789"/>
    </ligand>
</feature>
<evidence type="ECO:0000313" key="9">
    <source>
        <dbReference type="EMBL" id="MBX8631665.1"/>
    </source>
</evidence>
<dbReference type="SUPFAM" id="SSF53790">
    <property type="entry name" value="Tetrapyrrole methylase"/>
    <property type="match status" value="1"/>
</dbReference>
<dbReference type="InterPro" id="IPR014777">
    <property type="entry name" value="4pyrrole_Mease_sub1"/>
</dbReference>
<dbReference type="PIRSF" id="PIRSF036432">
    <property type="entry name" value="Diphthine_synth"/>
    <property type="match status" value="1"/>
</dbReference>
<evidence type="ECO:0000313" key="10">
    <source>
        <dbReference type="EMBL" id="MBX8643637.1"/>
    </source>
</evidence>
<sequence length="266" mass="28893">MGRLVFVGAGLNGVRGMTLDALSEISRADTVFVERYTTYLPDDFEAELLKRTGKRALPLSRKAVEDGHAVLESSRKGSCVLIAGGDAMTATTHSSLRIAASRNGIDTVIVPGSSILTAAASYSGLQHYRFGRVVSVPRFTDSFMPDSVLDNIMFNLENNLHTLLLLDVDQEKGYYMQPAECFSQLLHLSSRRNPPPITGDTFACVVSRAGMEDCATAAGRISSLAERDFGRHPHSVIIPARLHFAEAESLVEFSGAVRDDINSLIM</sequence>
<reference evidence="9" key="1">
    <citation type="submission" date="2021-04" db="EMBL/GenBank/DDBJ databases">
        <title>Genomic insights into ecological role and evolution of a novel Thermoplasmata order Candidatus Sysuiplasmatales.</title>
        <authorList>
            <person name="Yuan Y."/>
        </authorList>
    </citation>
    <scope>NUCLEOTIDE SEQUENCE</scope>
    <source>
        <strain evidence="10">TUT19-bin139</strain>
        <strain evidence="9">YP2-bin.285</strain>
    </source>
</reference>
<comment type="caution">
    <text evidence="9">The sequence shown here is derived from an EMBL/GenBank/DDBJ whole genome shotgun (WGS) entry which is preliminary data.</text>
</comment>
<evidence type="ECO:0000256" key="7">
    <source>
        <dbReference type="PIRSR" id="PIRSR036432-1"/>
    </source>
</evidence>
<dbReference type="Proteomes" id="UP000716004">
    <property type="component" value="Unassembled WGS sequence"/>
</dbReference>
<evidence type="ECO:0000256" key="4">
    <source>
        <dbReference type="ARBA" id="ARBA00022679"/>
    </source>
</evidence>
<dbReference type="AlphaFoldDB" id="A0A8J8CDZ7"/>
<name>A0A8J8CDZ7_9ARCH</name>
<feature type="domain" description="Tetrapyrrole methylase" evidence="8">
    <location>
        <begin position="3"/>
        <end position="224"/>
    </location>
</feature>
<feature type="binding site" evidence="6 7">
    <location>
        <position position="234"/>
    </location>
    <ligand>
        <name>S-adenosyl-L-methionine</name>
        <dbReference type="ChEBI" id="CHEBI:59789"/>
    </ligand>
</feature>
<feature type="binding site" evidence="6 7">
    <location>
        <begin position="114"/>
        <end position="115"/>
    </location>
    <ligand>
        <name>S-adenosyl-L-methionine</name>
        <dbReference type="ChEBI" id="CHEBI:59789"/>
    </ligand>
</feature>
<evidence type="ECO:0000256" key="6">
    <source>
        <dbReference type="HAMAP-Rule" id="MF_01084"/>
    </source>
</evidence>
<dbReference type="Proteomes" id="UP000750197">
    <property type="component" value="Unassembled WGS sequence"/>
</dbReference>
<keyword evidence="4 6" id="KW-0808">Transferase</keyword>
<keyword evidence="5 6" id="KW-0949">S-adenosyl-L-methionine</keyword>
<dbReference type="GO" id="GO:0032259">
    <property type="term" value="P:methylation"/>
    <property type="evidence" value="ECO:0007669"/>
    <property type="project" value="UniProtKB-KW"/>
</dbReference>
<feature type="binding site" evidence="6 7">
    <location>
        <position position="11"/>
    </location>
    <ligand>
        <name>S-adenosyl-L-methionine</name>
        <dbReference type="ChEBI" id="CHEBI:59789"/>
    </ligand>
</feature>
<dbReference type="InterPro" id="IPR000878">
    <property type="entry name" value="4pyrrol_Mease"/>
</dbReference>
<dbReference type="Gene3D" id="3.40.1010.10">
    <property type="entry name" value="Cobalt-precorrin-4 Transmethylase, Domain 1"/>
    <property type="match status" value="1"/>
</dbReference>
<evidence type="ECO:0000313" key="11">
    <source>
        <dbReference type="Proteomes" id="UP000716004"/>
    </source>
</evidence>
<evidence type="ECO:0000256" key="1">
    <source>
        <dbReference type="ARBA" id="ARBA00005156"/>
    </source>
</evidence>
<dbReference type="GO" id="GO:0017183">
    <property type="term" value="P:protein histidyl modification to diphthamide"/>
    <property type="evidence" value="ECO:0007669"/>
    <property type="project" value="UniProtKB-UniRule"/>
</dbReference>
<comment type="pathway">
    <text evidence="1 6">Protein modification; peptidyl-diphthamide biosynthesis.</text>
</comment>
<protein>
    <recommendedName>
        <fullName evidence="6">Diphthine synthase</fullName>
        <ecNumber evidence="6">2.1.1.98</ecNumber>
    </recommendedName>
    <alternativeName>
        <fullName evidence="6">Diphthamide biosynthesis methyltransferase</fullName>
    </alternativeName>
</protein>
<dbReference type="EMBL" id="JAGVSJ010000007">
    <property type="protein sequence ID" value="MBX8631665.1"/>
    <property type="molecule type" value="Genomic_DNA"/>
</dbReference>
<dbReference type="CDD" id="cd11647">
    <property type="entry name" value="DHP5_DphB"/>
    <property type="match status" value="1"/>
</dbReference>
<comment type="catalytic activity">
    <reaction evidence="6">
        <text>2-[(3S)-amino-3-carboxypropyl]-L-histidyl-[translation elongation factor 2] + 3 S-adenosyl-L-methionine = diphthine-[translation elongation factor 2] + 3 S-adenosyl-L-homocysteine + 3 H(+)</text>
        <dbReference type="Rhea" id="RHEA:36415"/>
        <dbReference type="Rhea" id="RHEA-COMP:9749"/>
        <dbReference type="Rhea" id="RHEA-COMP:10172"/>
        <dbReference type="ChEBI" id="CHEBI:15378"/>
        <dbReference type="ChEBI" id="CHEBI:57856"/>
        <dbReference type="ChEBI" id="CHEBI:59789"/>
        <dbReference type="ChEBI" id="CHEBI:73995"/>
        <dbReference type="ChEBI" id="CHEBI:82696"/>
        <dbReference type="EC" id="2.1.1.98"/>
    </reaction>
</comment>
<dbReference type="EMBL" id="JAHEAC010000014">
    <property type="protein sequence ID" value="MBX8643637.1"/>
    <property type="molecule type" value="Genomic_DNA"/>
</dbReference>
<feature type="binding site" evidence="6 7">
    <location>
        <position position="166"/>
    </location>
    <ligand>
        <name>S-adenosyl-L-methionine</name>
        <dbReference type="ChEBI" id="CHEBI:59789"/>
    </ligand>
</feature>
<dbReference type="Pfam" id="PF00590">
    <property type="entry name" value="TP_methylase"/>
    <property type="match status" value="1"/>
</dbReference>
<dbReference type="InterPro" id="IPR035996">
    <property type="entry name" value="4pyrrol_Methylase_sf"/>
</dbReference>
<keyword evidence="3 6" id="KW-0489">Methyltransferase</keyword>
<comment type="subunit">
    <text evidence="6">Homodimer.</text>
</comment>
<dbReference type="UniPathway" id="UPA00559"/>
<dbReference type="InterPro" id="IPR004551">
    <property type="entry name" value="Dphthn_synthase"/>
</dbReference>
<dbReference type="NCBIfam" id="TIGR00522">
    <property type="entry name" value="dph5"/>
    <property type="match status" value="1"/>
</dbReference>
<comment type="function">
    <text evidence="6">S-adenosyl-L-methionine-dependent methyltransferase that catalyzes the trimethylation of the amino group of the modified target histidine residue in translation elongation factor 2 (EF-2), to form an intermediate called diphthine. The three successive methylation reactions represent the second step of diphthamide biosynthesis.</text>
</comment>